<organism evidence="1">
    <name type="scientific">uncultured Caudovirales phage</name>
    <dbReference type="NCBI Taxonomy" id="2100421"/>
    <lineage>
        <taxon>Viruses</taxon>
        <taxon>Duplodnaviria</taxon>
        <taxon>Heunggongvirae</taxon>
        <taxon>Uroviricota</taxon>
        <taxon>Caudoviricetes</taxon>
        <taxon>Peduoviridae</taxon>
        <taxon>Maltschvirus</taxon>
        <taxon>Maltschvirus maltsch</taxon>
    </lineage>
</organism>
<gene>
    <name evidence="1" type="ORF">UFOVP257_197</name>
</gene>
<evidence type="ECO:0000313" key="1">
    <source>
        <dbReference type="EMBL" id="CAB4133447.1"/>
    </source>
</evidence>
<proteinExistence type="predicted"/>
<protein>
    <submittedName>
        <fullName evidence="1">Uncharacterized protein</fullName>
    </submittedName>
</protein>
<sequence length="83" mass="10210">MIKLNQKFKIHVLDRKVGRWIQIDNPYESTELAHHYHMNMTEESMIEIDRWVLQHDLGRRQSFDMWQLNDDHALTMFLLKWGE</sequence>
<reference evidence="1" key="1">
    <citation type="submission" date="2020-04" db="EMBL/GenBank/DDBJ databases">
        <authorList>
            <person name="Chiriac C."/>
            <person name="Salcher M."/>
            <person name="Ghai R."/>
            <person name="Kavagutti S V."/>
        </authorList>
    </citation>
    <scope>NUCLEOTIDE SEQUENCE</scope>
</reference>
<accession>A0A6J5LK48</accession>
<dbReference type="EMBL" id="LR796274">
    <property type="protein sequence ID" value="CAB4133447.1"/>
    <property type="molecule type" value="Genomic_DNA"/>
</dbReference>
<name>A0A6J5LK48_9CAUD</name>